<reference evidence="1 2" key="2">
    <citation type="submission" date="2007-06" db="EMBL/GenBank/DDBJ databases">
        <title>Draft genome sequence of Ruminococcus gnavus (ATCC 29149).</title>
        <authorList>
            <person name="Sudarsanam P."/>
            <person name="Ley R."/>
            <person name="Guruge J."/>
            <person name="Turnbaugh P.J."/>
            <person name="Mahowald M."/>
            <person name="Liep D."/>
            <person name="Gordon J."/>
        </authorList>
    </citation>
    <scope>NUCLEOTIDE SEQUENCE [LARGE SCALE GENOMIC DNA]</scope>
    <source>
        <strain evidence="1 2">ATCC 29149</strain>
    </source>
</reference>
<dbReference type="AlphaFoldDB" id="A7B5J2"/>
<organism evidence="1 2">
    <name type="scientific">Mediterraneibacter gnavus (strain ATCC 29149 / DSM 114966 / JCM 6515 / VPI C7-9)</name>
    <name type="common">Ruminococcus gnavus</name>
    <dbReference type="NCBI Taxonomy" id="411470"/>
    <lineage>
        <taxon>Bacteria</taxon>
        <taxon>Bacillati</taxon>
        <taxon>Bacillota</taxon>
        <taxon>Clostridia</taxon>
        <taxon>Lachnospirales</taxon>
        <taxon>Lachnospiraceae</taxon>
        <taxon>Mediterraneibacter</taxon>
    </lineage>
</organism>
<sequence>MYLPMQNLFNHHILNCEFFQQRIHMKIKKEAEKIWTESVNCNLKFVNGL</sequence>
<comment type="caution">
    <text evidence="1">The sequence shown here is derived from an EMBL/GenBank/DDBJ whole genome shotgun (WGS) entry which is preliminary data.</text>
</comment>
<reference evidence="1 2" key="1">
    <citation type="submission" date="2007-04" db="EMBL/GenBank/DDBJ databases">
        <authorList>
            <person name="Fulton L."/>
            <person name="Clifton S."/>
            <person name="Fulton B."/>
            <person name="Xu J."/>
            <person name="Minx P."/>
            <person name="Pepin K.H."/>
            <person name="Johnson M."/>
            <person name="Thiruvilangam P."/>
            <person name="Bhonagiri V."/>
            <person name="Nash W.E."/>
            <person name="Mardis E.R."/>
            <person name="Wilson R.K."/>
        </authorList>
    </citation>
    <scope>NUCLEOTIDE SEQUENCE [LARGE SCALE GENOMIC DNA]</scope>
    <source>
        <strain evidence="1 2">ATCC 29149</strain>
    </source>
</reference>
<dbReference type="EMBL" id="AAYG02000022">
    <property type="protein sequence ID" value="EDN76779.1"/>
    <property type="molecule type" value="Genomic_DNA"/>
</dbReference>
<protein>
    <submittedName>
        <fullName evidence="1">Uncharacterized protein</fullName>
    </submittedName>
</protein>
<dbReference type="PaxDb" id="411470-RUMGNA_02830"/>
<evidence type="ECO:0000313" key="1">
    <source>
        <dbReference type="EMBL" id="EDN76779.1"/>
    </source>
</evidence>
<proteinExistence type="predicted"/>
<evidence type="ECO:0000313" key="2">
    <source>
        <dbReference type="Proteomes" id="UP000004410"/>
    </source>
</evidence>
<gene>
    <name evidence="1" type="ORF">RUMGNA_02830</name>
</gene>
<name>A7B5J2_MEDG7</name>
<accession>A7B5J2</accession>
<dbReference type="Proteomes" id="UP000004410">
    <property type="component" value="Unassembled WGS sequence"/>
</dbReference>